<sequence>MGELKYFLGIQVKQSEDGIFITQTKFTKELIKKVGMENATSMRTPMGLAMSLDKDEKGKPFDETKYRSIIGSLLYLTTIMDCLSREAASISSSSSSSPPISSCNKSPDIPACLVPLEEDNYSDIPDCFLPPLEDTSMDIPVCFLPVEDDETSLISPSEDVDDSITLSNSTLHHFLSSLGLSQCPAQAWGSDICIRPYDSGEDQTKQSQALMMQPDPLQHTYPSTPSQDQVQPDLLQAAHFLSISQNPFLEKKEEDRSSSTAVAELAAVYLPAVKFRILRINDTEFEDKDWKWTHLDWNCRDLRRFSESSSSGYRRLDLCSTSTM</sequence>
<dbReference type="EMBL" id="JBBWWQ010000003">
    <property type="protein sequence ID" value="KAK8951735.1"/>
    <property type="molecule type" value="Genomic_DNA"/>
</dbReference>
<evidence type="ECO:0000313" key="2">
    <source>
        <dbReference type="Proteomes" id="UP001418222"/>
    </source>
</evidence>
<keyword evidence="2" id="KW-1185">Reference proteome</keyword>
<evidence type="ECO:0000313" key="1">
    <source>
        <dbReference type="EMBL" id="KAK8951735.1"/>
    </source>
</evidence>
<name>A0AAP0BW88_9ASPA</name>
<reference evidence="1 2" key="1">
    <citation type="journal article" date="2022" name="Nat. Plants">
        <title>Genomes of leafy and leafless Platanthera orchids illuminate the evolution of mycoheterotrophy.</title>
        <authorList>
            <person name="Li M.H."/>
            <person name="Liu K.W."/>
            <person name="Li Z."/>
            <person name="Lu H.C."/>
            <person name="Ye Q.L."/>
            <person name="Zhang D."/>
            <person name="Wang J.Y."/>
            <person name="Li Y.F."/>
            <person name="Zhong Z.M."/>
            <person name="Liu X."/>
            <person name="Yu X."/>
            <person name="Liu D.K."/>
            <person name="Tu X.D."/>
            <person name="Liu B."/>
            <person name="Hao Y."/>
            <person name="Liao X.Y."/>
            <person name="Jiang Y.T."/>
            <person name="Sun W.H."/>
            <person name="Chen J."/>
            <person name="Chen Y.Q."/>
            <person name="Ai Y."/>
            <person name="Zhai J.W."/>
            <person name="Wu S.S."/>
            <person name="Zhou Z."/>
            <person name="Hsiao Y.Y."/>
            <person name="Wu W.L."/>
            <person name="Chen Y.Y."/>
            <person name="Lin Y.F."/>
            <person name="Hsu J.L."/>
            <person name="Li C.Y."/>
            <person name="Wang Z.W."/>
            <person name="Zhao X."/>
            <person name="Zhong W.Y."/>
            <person name="Ma X.K."/>
            <person name="Ma L."/>
            <person name="Huang J."/>
            <person name="Chen G.Z."/>
            <person name="Huang M.Z."/>
            <person name="Huang L."/>
            <person name="Peng D.H."/>
            <person name="Luo Y.B."/>
            <person name="Zou S.Q."/>
            <person name="Chen S.P."/>
            <person name="Lan S."/>
            <person name="Tsai W.C."/>
            <person name="Van de Peer Y."/>
            <person name="Liu Z.J."/>
        </authorList>
    </citation>
    <scope>NUCLEOTIDE SEQUENCE [LARGE SCALE GENOMIC DNA]</scope>
    <source>
        <strain evidence="1">Lor287</strain>
    </source>
</reference>
<dbReference type="Proteomes" id="UP001418222">
    <property type="component" value="Unassembled WGS sequence"/>
</dbReference>
<comment type="caution">
    <text evidence="1">The sequence shown here is derived from an EMBL/GenBank/DDBJ whole genome shotgun (WGS) entry which is preliminary data.</text>
</comment>
<gene>
    <name evidence="1" type="ORF">KSP39_PZI004228</name>
</gene>
<protein>
    <recommendedName>
        <fullName evidence="3">Reverse transcriptase Ty1/copia-type domain-containing protein</fullName>
    </recommendedName>
</protein>
<organism evidence="1 2">
    <name type="scientific">Platanthera zijinensis</name>
    <dbReference type="NCBI Taxonomy" id="2320716"/>
    <lineage>
        <taxon>Eukaryota</taxon>
        <taxon>Viridiplantae</taxon>
        <taxon>Streptophyta</taxon>
        <taxon>Embryophyta</taxon>
        <taxon>Tracheophyta</taxon>
        <taxon>Spermatophyta</taxon>
        <taxon>Magnoliopsida</taxon>
        <taxon>Liliopsida</taxon>
        <taxon>Asparagales</taxon>
        <taxon>Orchidaceae</taxon>
        <taxon>Orchidoideae</taxon>
        <taxon>Orchideae</taxon>
        <taxon>Orchidinae</taxon>
        <taxon>Platanthera</taxon>
    </lineage>
</organism>
<dbReference type="AlphaFoldDB" id="A0AAP0BW88"/>
<evidence type="ECO:0008006" key="3">
    <source>
        <dbReference type="Google" id="ProtNLM"/>
    </source>
</evidence>
<accession>A0AAP0BW88</accession>
<proteinExistence type="predicted"/>